<dbReference type="InterPro" id="IPR020103">
    <property type="entry name" value="PsdUridine_synth_cat_dom_sf"/>
</dbReference>
<organism evidence="3 5">
    <name type="scientific">Arctia plantaginis</name>
    <name type="common">Wood tiger moth</name>
    <name type="synonym">Phalaena plantaginis</name>
    <dbReference type="NCBI Taxonomy" id="874455"/>
    <lineage>
        <taxon>Eukaryota</taxon>
        <taxon>Metazoa</taxon>
        <taxon>Ecdysozoa</taxon>
        <taxon>Arthropoda</taxon>
        <taxon>Hexapoda</taxon>
        <taxon>Insecta</taxon>
        <taxon>Pterygota</taxon>
        <taxon>Neoptera</taxon>
        <taxon>Endopterygota</taxon>
        <taxon>Lepidoptera</taxon>
        <taxon>Glossata</taxon>
        <taxon>Ditrysia</taxon>
        <taxon>Noctuoidea</taxon>
        <taxon>Erebidae</taxon>
        <taxon>Arctiinae</taxon>
        <taxon>Arctia</taxon>
    </lineage>
</organism>
<evidence type="ECO:0000313" key="3">
    <source>
        <dbReference type="EMBL" id="CAB3251225.1"/>
    </source>
</evidence>
<dbReference type="GO" id="GO:0000455">
    <property type="term" value="P:enzyme-directed rRNA pseudouridine synthesis"/>
    <property type="evidence" value="ECO:0007669"/>
    <property type="project" value="TreeGrafter"/>
</dbReference>
<dbReference type="AlphaFoldDB" id="A0A8S1B3R6"/>
<dbReference type="EMBL" id="CADEBD010000620">
    <property type="protein sequence ID" value="CAB3258055.1"/>
    <property type="molecule type" value="Genomic_DNA"/>
</dbReference>
<reference evidence="5 6" key="1">
    <citation type="submission" date="2020-04" db="EMBL/GenBank/DDBJ databases">
        <authorList>
            <person name="Wallbank WR R."/>
            <person name="Pardo Diaz C."/>
            <person name="Kozak K."/>
            <person name="Martin S."/>
            <person name="Jiggins C."/>
            <person name="Moest M."/>
            <person name="Warren A I."/>
            <person name="Byers J.R.P. K."/>
            <person name="Montejo-Kovacevich G."/>
            <person name="Yen C E."/>
        </authorList>
    </citation>
    <scope>NUCLEOTIDE SEQUENCE [LARGE SCALE GENOMIC DNA]</scope>
</reference>
<evidence type="ECO:0000313" key="4">
    <source>
        <dbReference type="EMBL" id="CAB3258055.1"/>
    </source>
</evidence>
<dbReference type="Pfam" id="PF00849">
    <property type="entry name" value="PseudoU_synth_2"/>
    <property type="match status" value="1"/>
</dbReference>
<comment type="similarity">
    <text evidence="1">Belongs to the pseudouridine synthase RluA family.</text>
</comment>
<feature type="domain" description="Pseudouridine synthase RsuA/RluA-like" evidence="2">
    <location>
        <begin position="11"/>
        <end position="179"/>
    </location>
</feature>
<dbReference type="Gene3D" id="3.30.2350.10">
    <property type="entry name" value="Pseudouridine synthase"/>
    <property type="match status" value="1"/>
</dbReference>
<comment type="caution">
    <text evidence="3">The sequence shown here is derived from an EMBL/GenBank/DDBJ whole genome shotgun (WGS) entry which is preliminary data.</text>
</comment>
<proteinExistence type="inferred from homology"/>
<evidence type="ECO:0000259" key="2">
    <source>
        <dbReference type="Pfam" id="PF00849"/>
    </source>
</evidence>
<dbReference type="CDD" id="cd02869">
    <property type="entry name" value="PseudoU_synth_RluA_like"/>
    <property type="match status" value="1"/>
</dbReference>
<evidence type="ECO:0000313" key="5">
    <source>
        <dbReference type="Proteomes" id="UP000494106"/>
    </source>
</evidence>
<name>A0A8S1B3R6_ARCPL</name>
<dbReference type="InterPro" id="IPR006145">
    <property type="entry name" value="PsdUridine_synth_RsuA/RluA"/>
</dbReference>
<accession>A0A8S1B3R6</accession>
<dbReference type="Proteomes" id="UP000494256">
    <property type="component" value="Unassembled WGS sequence"/>
</dbReference>
<dbReference type="PANTHER" id="PTHR21600">
    <property type="entry name" value="MITOCHONDRIAL RNA PSEUDOURIDINE SYNTHASE"/>
    <property type="match status" value="1"/>
</dbReference>
<dbReference type="OrthoDB" id="418349at2759"/>
<dbReference type="PANTHER" id="PTHR21600:SF87">
    <property type="entry name" value="RNA PSEUDOURIDYLATE SYNTHASE DOMAIN-CONTAINING PROTEIN 1"/>
    <property type="match status" value="1"/>
</dbReference>
<gene>
    <name evidence="3" type="ORF">APLA_LOCUS12909</name>
    <name evidence="4" type="ORF">APLA_LOCUS16058</name>
</gene>
<dbReference type="EMBL" id="CADEBC010000544">
    <property type="protein sequence ID" value="CAB3251225.1"/>
    <property type="molecule type" value="Genomic_DNA"/>
</dbReference>
<keyword evidence="5" id="KW-1185">Reference proteome</keyword>
<dbReference type="SUPFAM" id="SSF55120">
    <property type="entry name" value="Pseudouridine synthase"/>
    <property type="match status" value="1"/>
</dbReference>
<dbReference type="GO" id="GO:0003723">
    <property type="term" value="F:RNA binding"/>
    <property type="evidence" value="ECO:0007669"/>
    <property type="project" value="InterPro"/>
</dbReference>
<dbReference type="Proteomes" id="UP000494106">
    <property type="component" value="Unassembled WGS sequence"/>
</dbReference>
<evidence type="ECO:0000313" key="6">
    <source>
        <dbReference type="Proteomes" id="UP000494256"/>
    </source>
</evidence>
<sequence length="272" mass="31228">MAVEKLYESDNFLVVNKPYDMYINSDDEYEKNTVTYHIASPDSHLSTSVFPLHFVQRLDYATSGVLCIAKNKMSASKAGKLFENRSTKKYYLAVLRDHIKFEVADIQFDVGLDPLTQSSSHRMSALTTAEGTANCIQCRSAHTRALRLETGYFEGDPVSVVLLKPITGRRHQLRVHCSAIGHTILGDYTYSGTKDNMTHRMYLHATRLVLPIPQEPLDIQTSEPFHLDQQFSTKWKSKDSYYKYRNKEEFLNVCDILDQPYVIGVQYKKFTM</sequence>
<protein>
    <recommendedName>
        <fullName evidence="2">Pseudouridine synthase RsuA/RluA-like domain-containing protein</fullName>
    </recommendedName>
</protein>
<dbReference type="GO" id="GO:0009982">
    <property type="term" value="F:pseudouridine synthase activity"/>
    <property type="evidence" value="ECO:0007669"/>
    <property type="project" value="InterPro"/>
</dbReference>
<evidence type="ECO:0000256" key="1">
    <source>
        <dbReference type="ARBA" id="ARBA00010876"/>
    </source>
</evidence>
<dbReference type="InterPro" id="IPR050188">
    <property type="entry name" value="RluA_PseudoU_synthase"/>
</dbReference>